<keyword evidence="4 6" id="KW-1133">Transmembrane helix</keyword>
<evidence type="ECO:0000256" key="4">
    <source>
        <dbReference type="ARBA" id="ARBA00022989"/>
    </source>
</evidence>
<feature type="transmembrane region" description="Helical" evidence="6">
    <location>
        <begin position="143"/>
        <end position="169"/>
    </location>
</feature>
<dbReference type="EMBL" id="AP027370">
    <property type="protein sequence ID" value="BDY12631.1"/>
    <property type="molecule type" value="Genomic_DNA"/>
</dbReference>
<evidence type="ECO:0000256" key="1">
    <source>
        <dbReference type="ARBA" id="ARBA00004141"/>
    </source>
</evidence>
<comment type="similarity">
    <text evidence="2">Belongs to the autoinducer-2 exporter (AI-2E) (TC 2.A.86) family.</text>
</comment>
<feature type="transmembrane region" description="Helical" evidence="6">
    <location>
        <begin position="310"/>
        <end position="343"/>
    </location>
</feature>
<feature type="transmembrane region" description="Helical" evidence="6">
    <location>
        <begin position="269"/>
        <end position="289"/>
    </location>
</feature>
<evidence type="ECO:0000256" key="2">
    <source>
        <dbReference type="ARBA" id="ARBA00009773"/>
    </source>
</evidence>
<dbReference type="PANTHER" id="PTHR21716">
    <property type="entry name" value="TRANSMEMBRANE PROTEIN"/>
    <property type="match status" value="1"/>
</dbReference>
<dbReference type="PANTHER" id="PTHR21716:SF4">
    <property type="entry name" value="TRANSMEMBRANE PROTEIN 245"/>
    <property type="match status" value="1"/>
</dbReference>
<evidence type="ECO:0000256" key="5">
    <source>
        <dbReference type="ARBA" id="ARBA00023136"/>
    </source>
</evidence>
<proteinExistence type="inferred from homology"/>
<feature type="transmembrane region" description="Helical" evidence="6">
    <location>
        <begin position="6"/>
        <end position="22"/>
    </location>
</feature>
<keyword evidence="5 6" id="KW-0472">Membrane</keyword>
<feature type="transmembrane region" description="Helical" evidence="6">
    <location>
        <begin position="58"/>
        <end position="83"/>
    </location>
</feature>
<dbReference type="RefSeq" id="WP_286337818.1">
    <property type="nucleotide sequence ID" value="NZ_AP027370.1"/>
</dbReference>
<feature type="transmembrane region" description="Helical" evidence="6">
    <location>
        <begin position="205"/>
        <end position="230"/>
    </location>
</feature>
<keyword evidence="8" id="KW-1185">Reference proteome</keyword>
<keyword evidence="3 6" id="KW-0812">Transmembrane</keyword>
<dbReference type="InterPro" id="IPR002549">
    <property type="entry name" value="AI-2E-like"/>
</dbReference>
<protein>
    <submittedName>
        <fullName evidence="7">AI-2E family transporter</fullName>
    </submittedName>
</protein>
<name>A0ABN6WUU2_9BACT</name>
<organism evidence="7 8">
    <name type="scientific">Hydrogenimonas cancrithermarum</name>
    <dbReference type="NCBI Taxonomy" id="2993563"/>
    <lineage>
        <taxon>Bacteria</taxon>
        <taxon>Pseudomonadati</taxon>
        <taxon>Campylobacterota</taxon>
        <taxon>Epsilonproteobacteria</taxon>
        <taxon>Campylobacterales</taxon>
        <taxon>Hydrogenimonadaceae</taxon>
        <taxon>Hydrogenimonas</taxon>
    </lineage>
</organism>
<feature type="transmembrane region" description="Helical" evidence="6">
    <location>
        <begin position="237"/>
        <end position="263"/>
    </location>
</feature>
<evidence type="ECO:0000313" key="8">
    <source>
        <dbReference type="Proteomes" id="UP001321445"/>
    </source>
</evidence>
<reference evidence="7 8" key="1">
    <citation type="submission" date="2023-03" db="EMBL/GenBank/DDBJ databases">
        <title>Description of Hydrogenimonas sp. ISO32.</title>
        <authorList>
            <person name="Mino S."/>
            <person name="Fukazawa S."/>
            <person name="Sawabe T."/>
        </authorList>
    </citation>
    <scope>NUCLEOTIDE SEQUENCE [LARGE SCALE GENOMIC DNA]</scope>
    <source>
        <strain evidence="7 8">ISO32</strain>
    </source>
</reference>
<sequence>MKPQHFIVLLLAISGWFVYLVYKPFMQDIAIAILLMFATLGISKHLEKTIKKRWQISAVMSLLLGLMFFAPLVYFINAIAVMVTHIDPIAIQELVEKVAGYLQSISLPEQLLSRFNIDQETIHTTIENVFGVESINNYLKNMFAFLGSLAAHSAVFFKDMVLILIFYFFSYLYGEETGHFIKRILPLDTAQTQLLFNELSNSMGVVFFSILATAIFEGTLFAVIVLFFGLDAILFGILYGFASLVPVVGGALMWVPVSLYLWATQGATPAIIVALYSIIVISIIADTFIKPLIIKEIDYKLLKETQAVNEILVFFSIIAGLTTIGFWGMIIGPAITTIFIAILKLYDQLQSSLKKDYA</sequence>
<dbReference type="Pfam" id="PF01594">
    <property type="entry name" value="AI-2E_transport"/>
    <property type="match status" value="1"/>
</dbReference>
<evidence type="ECO:0000313" key="7">
    <source>
        <dbReference type="EMBL" id="BDY12631.1"/>
    </source>
</evidence>
<feature type="transmembrane region" description="Helical" evidence="6">
    <location>
        <begin position="29"/>
        <end position="46"/>
    </location>
</feature>
<dbReference type="Proteomes" id="UP001321445">
    <property type="component" value="Chromosome"/>
</dbReference>
<evidence type="ECO:0000256" key="6">
    <source>
        <dbReference type="SAM" id="Phobius"/>
    </source>
</evidence>
<gene>
    <name evidence="7" type="primary">amaA</name>
    <name evidence="7" type="ORF">HCR_09430</name>
</gene>
<evidence type="ECO:0000256" key="3">
    <source>
        <dbReference type="ARBA" id="ARBA00022692"/>
    </source>
</evidence>
<comment type="subcellular location">
    <subcellularLocation>
        <location evidence="1">Membrane</location>
        <topology evidence="1">Multi-pass membrane protein</topology>
    </subcellularLocation>
</comment>
<accession>A0ABN6WUU2</accession>